<dbReference type="InterPro" id="IPR050216">
    <property type="entry name" value="LRR_domain-containing"/>
</dbReference>
<dbReference type="Gene3D" id="1.10.418.10">
    <property type="entry name" value="Calponin-like domain"/>
    <property type="match status" value="1"/>
</dbReference>
<dbReference type="Pfam" id="PF13855">
    <property type="entry name" value="LRR_8"/>
    <property type="match status" value="1"/>
</dbReference>
<dbReference type="SUPFAM" id="SSF52058">
    <property type="entry name" value="L domain-like"/>
    <property type="match status" value="1"/>
</dbReference>
<dbReference type="WBParaSite" id="DME_0000247101-mRNA-1">
    <property type="protein sequence ID" value="DME_0000247101-mRNA-1"/>
    <property type="gene ID" value="DME_0000247101"/>
</dbReference>
<reference evidence="5 7" key="2">
    <citation type="submission" date="2018-11" db="EMBL/GenBank/DDBJ databases">
        <authorList>
            <consortium name="Pathogen Informatics"/>
        </authorList>
    </citation>
    <scope>NUCLEOTIDE SEQUENCE [LARGE SCALE GENOMIC DNA]</scope>
</reference>
<dbReference type="Proteomes" id="UP000038040">
    <property type="component" value="Unplaced"/>
</dbReference>
<dbReference type="InterPro" id="IPR003591">
    <property type="entry name" value="Leu-rich_rpt_typical-subtyp"/>
</dbReference>
<evidence type="ECO:0000313" key="7">
    <source>
        <dbReference type="Proteomes" id="UP000274756"/>
    </source>
</evidence>
<protein>
    <submittedName>
        <fullName evidence="8">Calponin-homology (CH) domain-containing protein</fullName>
    </submittedName>
</protein>
<dbReference type="PANTHER" id="PTHR48051">
    <property type="match status" value="1"/>
</dbReference>
<dbReference type="InterPro" id="IPR032675">
    <property type="entry name" value="LRR_dom_sf"/>
</dbReference>
<accession>A0A0N4U6C9</accession>
<dbReference type="InterPro" id="IPR001715">
    <property type="entry name" value="CH_dom"/>
</dbReference>
<evidence type="ECO:0000313" key="6">
    <source>
        <dbReference type="Proteomes" id="UP000038040"/>
    </source>
</evidence>
<dbReference type="SMART" id="SM00033">
    <property type="entry name" value="CH"/>
    <property type="match status" value="1"/>
</dbReference>
<proteinExistence type="predicted"/>
<dbReference type="EMBL" id="UYYG01001157">
    <property type="protein sequence ID" value="VDN56858.1"/>
    <property type="molecule type" value="Genomic_DNA"/>
</dbReference>
<dbReference type="OrthoDB" id="660555at2759"/>
<dbReference type="PROSITE" id="PS51450">
    <property type="entry name" value="LRR"/>
    <property type="match status" value="4"/>
</dbReference>
<reference evidence="8" key="1">
    <citation type="submission" date="2016-04" db="UniProtKB">
        <authorList>
            <consortium name="WormBaseParasite"/>
        </authorList>
    </citation>
    <scope>IDENTIFICATION</scope>
</reference>
<evidence type="ECO:0000313" key="5">
    <source>
        <dbReference type="EMBL" id="VDN56858.1"/>
    </source>
</evidence>
<dbReference type="Gene3D" id="3.80.10.10">
    <property type="entry name" value="Ribonuclease Inhibitor"/>
    <property type="match status" value="2"/>
</dbReference>
<dbReference type="PROSITE" id="PS50021">
    <property type="entry name" value="CH"/>
    <property type="match status" value="1"/>
</dbReference>
<feature type="domain" description="Calponin-homology (CH)" evidence="4">
    <location>
        <begin position="777"/>
        <end position="885"/>
    </location>
</feature>
<feature type="compositionally biased region" description="Polar residues" evidence="3">
    <location>
        <begin position="698"/>
        <end position="715"/>
    </location>
</feature>
<sequence length="904" mass="100357">MEMRLCYRKMKISWWINGRTDLNDWKAIWDLQIFLSDRMIYQTLSAHMNVINVEAIETASAWRKRRFGATIVPNTRTPIAPATIPSTSSQQQLLSRSIDKIYEDAELCGVLNLAGRKLKEFPVGLLVKYDISDVVFADLSDNRFSELPSCICELSSLETLRVRHASLRSLPTTVQFLESLAYLDLCGNQLTSLPIELFSIPLQVLLLSGNRLESIPREIRQLSASLNELDVSCNRLKRIPADFALLKYLRVLNLRDNQLTQLPSELSQLQLRVLDVSENELTELPFDFRFMFSLINLNLDSNPLKSPLAKVCQKGIEHVFKWLHVHANLHASNIKQMSDIPFNGSETINATLRRGKYENISEASLRRCDRRSRSSRFNTLCGSDSGYASTVDEHRHSYESSTTAGSLFGNNESHITRINYDSNIRSNPTALQHKRSAPLSMGTIIASSCKSGPIKEADLEAKASRKLFDRNIIERSLLASKSTFISNSTSSSIARPQAIVSPITSTTVCANEPQLETNIALKATIVESVDFRDNLSKSELNAIECIMDVSNNNISEFDMDTTIECGDKCCGTNHKLSTSRHDQFSSELEPMKNNNLRGHDRRGMQVSVGEFTTKILPPVIENNTPETSLTCDTSSNISSTSSTIAGSRDVCSATTVTRSAPVKVSLSSTVKEPNVTPIVVRPSQSSFTRAASGIRKPSATNRTLSQTGNTGSSSLSIDGTKLLKARDSIGIARNSLNNKTKKPCEPINRHQFTRIASVNNNTSSSNAGQVPAAGVVEAMRKAIEQRLNTELPKDREQLAISLADGIHLCNFANQIRPKTISSVLLRPSQEASLSSPKCRRNIENFLNACRRLGIPEASLCNSLDILERRNLQQLARTVLALNKLHAAYNMTISRHSDNRQITNV</sequence>
<dbReference type="Pfam" id="PF00307">
    <property type="entry name" value="CH"/>
    <property type="match status" value="1"/>
</dbReference>
<evidence type="ECO:0000256" key="1">
    <source>
        <dbReference type="ARBA" id="ARBA00022614"/>
    </source>
</evidence>
<organism evidence="6 8">
    <name type="scientific">Dracunculus medinensis</name>
    <name type="common">Guinea worm</name>
    <dbReference type="NCBI Taxonomy" id="318479"/>
    <lineage>
        <taxon>Eukaryota</taxon>
        <taxon>Metazoa</taxon>
        <taxon>Ecdysozoa</taxon>
        <taxon>Nematoda</taxon>
        <taxon>Chromadorea</taxon>
        <taxon>Rhabditida</taxon>
        <taxon>Spirurina</taxon>
        <taxon>Dracunculoidea</taxon>
        <taxon>Dracunculidae</taxon>
        <taxon>Dracunculus</taxon>
    </lineage>
</organism>
<dbReference type="PANTHER" id="PTHR48051:SF21">
    <property type="entry name" value="CALPONIN-HOMOLOGY (CH) DOMAIN-CONTAINING PROTEIN"/>
    <property type="match status" value="1"/>
</dbReference>
<dbReference type="Proteomes" id="UP000274756">
    <property type="component" value="Unassembled WGS sequence"/>
</dbReference>
<dbReference type="SMART" id="SM00369">
    <property type="entry name" value="LRR_TYP"/>
    <property type="match status" value="6"/>
</dbReference>
<evidence type="ECO:0000256" key="2">
    <source>
        <dbReference type="ARBA" id="ARBA00022737"/>
    </source>
</evidence>
<feature type="region of interest" description="Disordered" evidence="3">
    <location>
        <begin position="689"/>
        <end position="715"/>
    </location>
</feature>
<gene>
    <name evidence="5" type="ORF">DME_LOCUS6831</name>
</gene>
<dbReference type="STRING" id="318479.A0A0N4U6C9"/>
<dbReference type="SUPFAM" id="SSF47576">
    <property type="entry name" value="Calponin-homology domain, CH-domain"/>
    <property type="match status" value="1"/>
</dbReference>
<dbReference type="AlphaFoldDB" id="A0A0N4U6C9"/>
<keyword evidence="7" id="KW-1185">Reference proteome</keyword>
<evidence type="ECO:0000256" key="3">
    <source>
        <dbReference type="SAM" id="MobiDB-lite"/>
    </source>
</evidence>
<dbReference type="InterPro" id="IPR036872">
    <property type="entry name" value="CH_dom_sf"/>
</dbReference>
<evidence type="ECO:0000259" key="4">
    <source>
        <dbReference type="PROSITE" id="PS50021"/>
    </source>
</evidence>
<dbReference type="GO" id="GO:0005737">
    <property type="term" value="C:cytoplasm"/>
    <property type="evidence" value="ECO:0007669"/>
    <property type="project" value="TreeGrafter"/>
</dbReference>
<dbReference type="SMART" id="SM00364">
    <property type="entry name" value="LRR_BAC"/>
    <property type="match status" value="5"/>
</dbReference>
<dbReference type="InterPro" id="IPR001611">
    <property type="entry name" value="Leu-rich_rpt"/>
</dbReference>
<evidence type="ECO:0000313" key="8">
    <source>
        <dbReference type="WBParaSite" id="DME_0000247101-mRNA-1"/>
    </source>
</evidence>
<name>A0A0N4U6C9_DRAME</name>
<keyword evidence="1" id="KW-0433">Leucine-rich repeat</keyword>
<keyword evidence="2" id="KW-0677">Repeat</keyword>